<dbReference type="Pfam" id="PF00094">
    <property type="entry name" value="VWD"/>
    <property type="match status" value="1"/>
</dbReference>
<dbReference type="EMBL" id="JAKCXM010000152">
    <property type="protein sequence ID" value="KAJ0400539.1"/>
    <property type="molecule type" value="Genomic_DNA"/>
</dbReference>
<feature type="region of interest" description="Disordered" evidence="3">
    <location>
        <begin position="60"/>
        <end position="81"/>
    </location>
</feature>
<keyword evidence="4" id="KW-0732">Signal</keyword>
<accession>A0AAD5LJA2</accession>
<dbReference type="PROSITE" id="PS51257">
    <property type="entry name" value="PROKAR_LIPOPROTEIN"/>
    <property type="match status" value="1"/>
</dbReference>
<dbReference type="InterPro" id="IPR050780">
    <property type="entry name" value="Mucin_vWF_Thrombospondin_sf"/>
</dbReference>
<dbReference type="Gene3D" id="2.60.120.260">
    <property type="entry name" value="Galactose-binding domain-like"/>
    <property type="match status" value="1"/>
</dbReference>
<feature type="chain" id="PRO_5042110619" description="VWFD domain-containing protein" evidence="4">
    <location>
        <begin position="27"/>
        <end position="530"/>
    </location>
</feature>
<dbReference type="InterPro" id="IPR001846">
    <property type="entry name" value="VWF_type-D"/>
</dbReference>
<dbReference type="AlphaFoldDB" id="A0AAD5LJA2"/>
<dbReference type="Proteomes" id="UP001209570">
    <property type="component" value="Unassembled WGS sequence"/>
</dbReference>
<dbReference type="PROSITE" id="PS51233">
    <property type="entry name" value="VWFD"/>
    <property type="match status" value="1"/>
</dbReference>
<sequence length="530" mass="56749">MLSSRLLQSLLVSALAVSASLSPASASCSLSFGKGGLSFGKGGSTIRDGDVVTATVKFNPAQQQQGKTPTQNQTPATPGQPCKVEVSAPGLTFGRKVFTFDPQDPSTHEQSVTCRTDAGSAPGKNGATIPVTVTFKPQSGQTPTTQVVQRQVVTAGKCSGWGDPHLSTLDGVAFDFQKAGVFRLFESRNFQVQVFQEKCAPTIKQGERSPSCYQGVSVAFAGSVVRFFLQNGQIVVGKGTSGLQWLLVEKLKAGEGYRVFTAVDHATYVDVTKGVWINNYAYLNVALQVSAYFKDASVNGLMGNWNEDKKDDVVDNDKLATTYGSPLTDNLFTCLNDGCGRFMRGPELKDDLARGLPNTMELLHQGFVPVEDHTIQLRAFEPKLPPLPKRRVLQADDPAALAVQADAAARAPQLCAAAINSVPLCHKYVANRGFFISTVCVPDASLVGDLAVAENTKLSYLRECRRELDSRIEANTTGTAGTLELLSDRLALKFGDLSTCERDCNGRGDCLAAGCHCNAGFTGYACEIQY</sequence>
<protein>
    <recommendedName>
        <fullName evidence="5">VWFD domain-containing protein</fullName>
    </recommendedName>
</protein>
<evidence type="ECO:0000313" key="7">
    <source>
        <dbReference type="Proteomes" id="UP001209570"/>
    </source>
</evidence>
<organism evidence="6 7">
    <name type="scientific">Pythium insidiosum</name>
    <name type="common">Pythiosis disease agent</name>
    <dbReference type="NCBI Taxonomy" id="114742"/>
    <lineage>
        <taxon>Eukaryota</taxon>
        <taxon>Sar</taxon>
        <taxon>Stramenopiles</taxon>
        <taxon>Oomycota</taxon>
        <taxon>Peronosporomycetes</taxon>
        <taxon>Pythiales</taxon>
        <taxon>Pythiaceae</taxon>
        <taxon>Pythium</taxon>
    </lineage>
</organism>
<feature type="region of interest" description="Disordered" evidence="3">
    <location>
        <begin position="102"/>
        <end position="126"/>
    </location>
</feature>
<proteinExistence type="predicted"/>
<keyword evidence="7" id="KW-1185">Reference proteome</keyword>
<evidence type="ECO:0000313" key="6">
    <source>
        <dbReference type="EMBL" id="KAJ0400539.1"/>
    </source>
</evidence>
<keyword evidence="1" id="KW-1015">Disulfide bond</keyword>
<feature type="compositionally biased region" description="Polar residues" evidence="3">
    <location>
        <begin position="104"/>
        <end position="114"/>
    </location>
</feature>
<evidence type="ECO:0000256" key="3">
    <source>
        <dbReference type="SAM" id="MobiDB-lite"/>
    </source>
</evidence>
<feature type="compositionally biased region" description="Low complexity" evidence="3">
    <location>
        <begin position="60"/>
        <end position="75"/>
    </location>
</feature>
<keyword evidence="2" id="KW-0325">Glycoprotein</keyword>
<comment type="caution">
    <text evidence="6">The sequence shown here is derived from an EMBL/GenBank/DDBJ whole genome shotgun (WGS) entry which is preliminary data.</text>
</comment>
<evidence type="ECO:0000256" key="2">
    <source>
        <dbReference type="ARBA" id="ARBA00023180"/>
    </source>
</evidence>
<dbReference type="PANTHER" id="PTHR11339">
    <property type="entry name" value="EXTRACELLULAR MATRIX GLYCOPROTEIN RELATED"/>
    <property type="match status" value="1"/>
</dbReference>
<evidence type="ECO:0000256" key="1">
    <source>
        <dbReference type="ARBA" id="ARBA00023157"/>
    </source>
</evidence>
<evidence type="ECO:0000256" key="4">
    <source>
        <dbReference type="SAM" id="SignalP"/>
    </source>
</evidence>
<dbReference type="PROSITE" id="PS01186">
    <property type="entry name" value="EGF_2"/>
    <property type="match status" value="1"/>
</dbReference>
<reference evidence="6" key="1">
    <citation type="submission" date="2021-12" db="EMBL/GenBank/DDBJ databases">
        <title>Prjna785345.</title>
        <authorList>
            <person name="Rujirawat T."/>
            <person name="Krajaejun T."/>
        </authorList>
    </citation>
    <scope>NUCLEOTIDE SEQUENCE</scope>
    <source>
        <strain evidence="6">Pi057C3</strain>
    </source>
</reference>
<gene>
    <name evidence="6" type="ORF">P43SY_008402</name>
</gene>
<feature type="signal peptide" evidence="4">
    <location>
        <begin position="1"/>
        <end position="26"/>
    </location>
</feature>
<feature type="domain" description="VWFD" evidence="5">
    <location>
        <begin position="156"/>
        <end position="340"/>
    </location>
</feature>
<evidence type="ECO:0000259" key="5">
    <source>
        <dbReference type="PROSITE" id="PS51233"/>
    </source>
</evidence>
<name>A0AAD5LJA2_PYTIN</name>
<dbReference type="InterPro" id="IPR000742">
    <property type="entry name" value="EGF"/>
</dbReference>